<dbReference type="GO" id="GO:0004674">
    <property type="term" value="F:protein serine/threonine kinase activity"/>
    <property type="evidence" value="ECO:0007669"/>
    <property type="project" value="UniProtKB-UniRule"/>
</dbReference>
<dbReference type="Gene3D" id="1.10.510.10">
    <property type="entry name" value="Transferase(Phosphotransferase) domain 1"/>
    <property type="match status" value="1"/>
</dbReference>
<evidence type="ECO:0000256" key="8">
    <source>
        <dbReference type="PROSITE-ProRule" id="PRU10141"/>
    </source>
</evidence>
<name>A0AAJ5Z510_9BASI</name>
<dbReference type="PROSITE" id="PS00108">
    <property type="entry name" value="PROTEIN_KINASE_ST"/>
    <property type="match status" value="1"/>
</dbReference>
<keyword evidence="5 8" id="KW-0067">ATP-binding</keyword>
<evidence type="ECO:0000313" key="13">
    <source>
        <dbReference type="Proteomes" id="UP001217582"/>
    </source>
</evidence>
<evidence type="ECO:0000256" key="7">
    <source>
        <dbReference type="ARBA" id="ARBA00048679"/>
    </source>
</evidence>
<dbReference type="InterPro" id="IPR008271">
    <property type="entry name" value="Ser/Thr_kinase_AS"/>
</dbReference>
<keyword evidence="2 10" id="KW-0808">Transferase</keyword>
<comment type="catalytic activity">
    <reaction evidence="7 10">
        <text>L-seryl-[protein] + ATP = O-phospho-L-seryl-[protein] + ADP + H(+)</text>
        <dbReference type="Rhea" id="RHEA:17989"/>
        <dbReference type="Rhea" id="RHEA-COMP:9863"/>
        <dbReference type="Rhea" id="RHEA-COMP:11604"/>
        <dbReference type="ChEBI" id="CHEBI:15378"/>
        <dbReference type="ChEBI" id="CHEBI:29999"/>
        <dbReference type="ChEBI" id="CHEBI:30616"/>
        <dbReference type="ChEBI" id="CHEBI:83421"/>
        <dbReference type="ChEBI" id="CHEBI:456216"/>
        <dbReference type="EC" id="2.7.11.1"/>
    </reaction>
</comment>
<reference evidence="12 13" key="1">
    <citation type="submission" date="2023-03" db="EMBL/GenBank/DDBJ databases">
        <title>Mating type loci evolution in Malassezia.</title>
        <authorList>
            <person name="Coelho M.A."/>
        </authorList>
    </citation>
    <scope>NUCLEOTIDE SEQUENCE [LARGE SCALE GENOMIC DNA]</scope>
    <source>
        <strain evidence="12 13">CBS 13387</strain>
    </source>
</reference>
<protein>
    <recommendedName>
        <fullName evidence="10">Casein kinase II subunit alpha</fullName>
        <shortName evidence="10">CK II alpha</shortName>
        <ecNumber evidence="10">2.7.11.1</ecNumber>
    </recommendedName>
</protein>
<dbReference type="CDD" id="cd14132">
    <property type="entry name" value="STKc_CK2_alpha"/>
    <property type="match status" value="1"/>
</dbReference>
<dbReference type="GO" id="GO:0005829">
    <property type="term" value="C:cytosol"/>
    <property type="evidence" value="ECO:0007669"/>
    <property type="project" value="TreeGrafter"/>
</dbReference>
<dbReference type="GO" id="GO:0106310">
    <property type="term" value="F:protein serine kinase activity"/>
    <property type="evidence" value="ECO:0007669"/>
    <property type="project" value="UniProtKB-UniRule"/>
</dbReference>
<dbReference type="InterPro" id="IPR011009">
    <property type="entry name" value="Kinase-like_dom_sf"/>
</dbReference>
<gene>
    <name evidence="12" type="primary">CKA1</name>
    <name evidence="12" type="ORF">MARU1_002027</name>
</gene>
<evidence type="ECO:0000313" key="12">
    <source>
        <dbReference type="EMBL" id="WFD15994.1"/>
    </source>
</evidence>
<dbReference type="FunFam" id="3.30.200.20:FF:000088">
    <property type="entry name" value="Casein kinase II subunit alpha"/>
    <property type="match status" value="1"/>
</dbReference>
<evidence type="ECO:0000256" key="5">
    <source>
        <dbReference type="ARBA" id="ARBA00022840"/>
    </source>
</evidence>
<accession>A0AAJ5Z510</accession>
<proteinExistence type="inferred from homology"/>
<dbReference type="Proteomes" id="UP001217582">
    <property type="component" value="Chromosome 3"/>
</dbReference>
<dbReference type="EMBL" id="CP119918">
    <property type="protein sequence ID" value="WFD15994.1"/>
    <property type="molecule type" value="Genomic_DNA"/>
</dbReference>
<evidence type="ECO:0000256" key="3">
    <source>
        <dbReference type="ARBA" id="ARBA00022741"/>
    </source>
</evidence>
<dbReference type="GO" id="GO:0005634">
    <property type="term" value="C:nucleus"/>
    <property type="evidence" value="ECO:0007669"/>
    <property type="project" value="UniProtKB-SubCell"/>
</dbReference>
<dbReference type="GO" id="GO:0051726">
    <property type="term" value="P:regulation of cell cycle"/>
    <property type="evidence" value="ECO:0007669"/>
    <property type="project" value="TreeGrafter"/>
</dbReference>
<dbReference type="Pfam" id="PF00069">
    <property type="entry name" value="Pkinase"/>
    <property type="match status" value="1"/>
</dbReference>
<dbReference type="GO" id="GO:0005956">
    <property type="term" value="C:protein kinase CK2 complex"/>
    <property type="evidence" value="ECO:0007669"/>
    <property type="project" value="TreeGrafter"/>
</dbReference>
<sequence length="338" mass="40167">MASMSVSRVYADANESRGREWWDYDNLALQWGTQDHFEILQKVGRGKYSEVFEGVNVSTSTYDKCIIKVLKPVKKKKIKREIKILQNLMGGPNVVQLIDVVRDPQSKTPSIITEYIDNTDFKVLYPTFTDYDVRYYIFELLKALDFCHSRGIMHRDVKPHNVMIDHEKRKLRLIDWGLAEFYHPHMEYNVRVASRYFKGPELLVDFQEYDYSLDMWSLGCMFASMIFRKEPFFHGHDNYDQLVKICKVLGTDDFQVYLDKYKIELDSHYDAILGRYPRKPWSRFVTPENQHFVSDEAIDFLDKLLRYDHQERLTAQEAQNHPYFDPVRALLTEKRPDL</sequence>
<dbReference type="PROSITE" id="PS00107">
    <property type="entry name" value="PROTEIN_KINASE_ATP"/>
    <property type="match status" value="1"/>
</dbReference>
<dbReference type="Gene3D" id="3.30.200.20">
    <property type="entry name" value="Phosphorylase Kinase, domain 1"/>
    <property type="match status" value="1"/>
</dbReference>
<evidence type="ECO:0000256" key="10">
    <source>
        <dbReference type="RuleBase" id="RU369118"/>
    </source>
</evidence>
<comment type="similarity">
    <text evidence="10">Belongs to the protein kinase superfamily. Ser/Thr protein kinase family. CK2 subfamily.</text>
</comment>
<evidence type="ECO:0000256" key="4">
    <source>
        <dbReference type="ARBA" id="ARBA00022777"/>
    </source>
</evidence>
<dbReference type="PANTHER" id="PTHR24054">
    <property type="entry name" value="CASEIN KINASE II SUBUNIT ALPHA"/>
    <property type="match status" value="1"/>
</dbReference>
<dbReference type="EC" id="2.7.11.1" evidence="10"/>
<keyword evidence="13" id="KW-1185">Reference proteome</keyword>
<feature type="domain" description="Protein kinase" evidence="11">
    <location>
        <begin position="37"/>
        <end position="324"/>
    </location>
</feature>
<dbReference type="GO" id="GO:0005524">
    <property type="term" value="F:ATP binding"/>
    <property type="evidence" value="ECO:0007669"/>
    <property type="project" value="UniProtKB-UniRule"/>
</dbReference>
<dbReference type="InterPro" id="IPR000719">
    <property type="entry name" value="Prot_kinase_dom"/>
</dbReference>
<keyword evidence="4 10" id="KW-0418">Kinase</keyword>
<comment type="catalytic activity">
    <reaction evidence="6 10">
        <text>L-threonyl-[protein] + ATP = O-phospho-L-threonyl-[protein] + ADP + H(+)</text>
        <dbReference type="Rhea" id="RHEA:46608"/>
        <dbReference type="Rhea" id="RHEA-COMP:11060"/>
        <dbReference type="Rhea" id="RHEA-COMP:11605"/>
        <dbReference type="ChEBI" id="CHEBI:15378"/>
        <dbReference type="ChEBI" id="CHEBI:30013"/>
        <dbReference type="ChEBI" id="CHEBI:30616"/>
        <dbReference type="ChEBI" id="CHEBI:61977"/>
        <dbReference type="ChEBI" id="CHEBI:456216"/>
        <dbReference type="EC" id="2.7.11.1"/>
    </reaction>
</comment>
<evidence type="ECO:0000256" key="2">
    <source>
        <dbReference type="ARBA" id="ARBA00022679"/>
    </source>
</evidence>
<evidence type="ECO:0000259" key="11">
    <source>
        <dbReference type="PROSITE" id="PS50011"/>
    </source>
</evidence>
<dbReference type="GO" id="GO:0006356">
    <property type="term" value="P:regulation of transcription by RNA polymerase I"/>
    <property type="evidence" value="ECO:0007669"/>
    <property type="project" value="TreeGrafter"/>
</dbReference>
<keyword evidence="3 8" id="KW-0547">Nucleotide-binding</keyword>
<keyword evidence="1 9" id="KW-0723">Serine/threonine-protein kinase</keyword>
<dbReference type="PANTHER" id="PTHR24054:SF0">
    <property type="entry name" value="CASEIN KINASE II SUBUNIT ALPHA"/>
    <property type="match status" value="1"/>
</dbReference>
<comment type="subcellular location">
    <subcellularLocation>
        <location evidence="10">Nucleus</location>
    </subcellularLocation>
</comment>
<keyword evidence="10" id="KW-0539">Nucleus</keyword>
<evidence type="ECO:0000256" key="9">
    <source>
        <dbReference type="RuleBase" id="RU000304"/>
    </source>
</evidence>
<dbReference type="FunFam" id="1.10.510.10:FF:000059">
    <property type="entry name" value="Casein kinase II subunit alpha"/>
    <property type="match status" value="1"/>
</dbReference>
<dbReference type="PROSITE" id="PS50011">
    <property type="entry name" value="PROTEIN_KINASE_DOM"/>
    <property type="match status" value="1"/>
</dbReference>
<organism evidence="12 13">
    <name type="scientific">Malassezia arunalokei</name>
    <dbReference type="NCBI Taxonomy" id="1514897"/>
    <lineage>
        <taxon>Eukaryota</taxon>
        <taxon>Fungi</taxon>
        <taxon>Dikarya</taxon>
        <taxon>Basidiomycota</taxon>
        <taxon>Ustilaginomycotina</taxon>
        <taxon>Malasseziomycetes</taxon>
        <taxon>Malasseziales</taxon>
        <taxon>Malasseziaceae</taxon>
        <taxon>Malassezia</taxon>
    </lineage>
</organism>
<dbReference type="SMART" id="SM00220">
    <property type="entry name" value="S_TKc"/>
    <property type="match status" value="1"/>
</dbReference>
<feature type="binding site" evidence="8">
    <location>
        <position position="68"/>
    </location>
    <ligand>
        <name>ATP</name>
        <dbReference type="ChEBI" id="CHEBI:30616"/>
    </ligand>
</feature>
<comment type="function">
    <text evidence="10">Catalytic subunit of a constitutively active serine/threonine-protein kinase complex that phosphorylates a large number of substrates containing acidic residues C-terminal to the phosphorylated serine or threonine.</text>
</comment>
<dbReference type="InterPro" id="IPR045216">
    <property type="entry name" value="CK2_alpha"/>
</dbReference>
<dbReference type="GO" id="GO:0006974">
    <property type="term" value="P:DNA damage response"/>
    <property type="evidence" value="ECO:0007669"/>
    <property type="project" value="TreeGrafter"/>
</dbReference>
<evidence type="ECO:0000256" key="1">
    <source>
        <dbReference type="ARBA" id="ARBA00022527"/>
    </source>
</evidence>
<dbReference type="InterPro" id="IPR017441">
    <property type="entry name" value="Protein_kinase_ATP_BS"/>
</dbReference>
<dbReference type="AlphaFoldDB" id="A0AAJ5Z510"/>
<evidence type="ECO:0000256" key="6">
    <source>
        <dbReference type="ARBA" id="ARBA00047899"/>
    </source>
</evidence>
<dbReference type="SUPFAM" id="SSF56112">
    <property type="entry name" value="Protein kinase-like (PK-like)"/>
    <property type="match status" value="1"/>
</dbReference>
<dbReference type="GO" id="GO:0006359">
    <property type="term" value="P:regulation of transcription by RNA polymerase III"/>
    <property type="evidence" value="ECO:0007669"/>
    <property type="project" value="TreeGrafter"/>
</dbReference>
<comment type="subunit">
    <text evidence="10">Heterotetramer.</text>
</comment>